<name>A0A6J6CIZ7_9ZZZZ</name>
<dbReference type="Gene3D" id="3.30.360.10">
    <property type="entry name" value="Dihydrodipicolinate Reductase, domain 2"/>
    <property type="match status" value="1"/>
</dbReference>
<dbReference type="InterPro" id="IPR000683">
    <property type="entry name" value="Gfo/Idh/MocA-like_OxRdtase_N"/>
</dbReference>
<organism evidence="3">
    <name type="scientific">freshwater metagenome</name>
    <dbReference type="NCBI Taxonomy" id="449393"/>
    <lineage>
        <taxon>unclassified sequences</taxon>
        <taxon>metagenomes</taxon>
        <taxon>ecological metagenomes</taxon>
    </lineage>
</organism>
<dbReference type="PROSITE" id="PS51257">
    <property type="entry name" value="PROKAR_LIPOPROTEIN"/>
    <property type="match status" value="1"/>
</dbReference>
<dbReference type="InterPro" id="IPR004104">
    <property type="entry name" value="Gfo/Idh/MocA-like_OxRdtase_C"/>
</dbReference>
<dbReference type="EMBL" id="CAEZTC010000014">
    <property type="protein sequence ID" value="CAB4551472.1"/>
    <property type="molecule type" value="Genomic_DNA"/>
</dbReference>
<reference evidence="3" key="1">
    <citation type="submission" date="2020-05" db="EMBL/GenBank/DDBJ databases">
        <authorList>
            <person name="Chiriac C."/>
            <person name="Salcher M."/>
            <person name="Ghai R."/>
            <person name="Kavagutti S V."/>
        </authorList>
    </citation>
    <scope>NUCLEOTIDE SEQUENCE</scope>
</reference>
<dbReference type="PANTHER" id="PTHR43593:SF1">
    <property type="entry name" value="INOSITOL 2-DEHYDROGENASE"/>
    <property type="match status" value="1"/>
</dbReference>
<dbReference type="Pfam" id="PF02894">
    <property type="entry name" value="GFO_IDH_MocA_C"/>
    <property type="match status" value="1"/>
</dbReference>
<evidence type="ECO:0000313" key="3">
    <source>
        <dbReference type="EMBL" id="CAB4551472.1"/>
    </source>
</evidence>
<dbReference type="Pfam" id="PF01408">
    <property type="entry name" value="GFO_IDH_MocA"/>
    <property type="match status" value="1"/>
</dbReference>
<sequence length="363" mass="39870">MTKLRVGVIGTGMMGCEHLKNLMGIEDAVITAFSDPNEDPRQWARLTLGDRAGVAREFVHHQDLLSSGLVDAVVVASPNFTHKSVLDDVFAADIPVLVEKPMCTTVEDCISIVDAQAERSALTWVGLEYRYMAPIAELIHQTKNGVVGDMKMMSIREHRFPFLRKVDNWNRFSRNTGGTLVEKCCHFFDLMNVVIDARPTRVMASGGQDVNHLEEFYDGERSDILDNAFVIVDYANGVRAMLDLSMFAEGSRHEQEIVVVGSTGKVEAQIPGDGQIYVGDRSTRQVAEIPVAISDDVAHVGFHFGASFVECQRFVDAVLHNRAPEVSVADGLWSVVIGAAAHRSIDQGRAVQISEFGLSPSLL</sequence>
<dbReference type="GO" id="GO:0000166">
    <property type="term" value="F:nucleotide binding"/>
    <property type="evidence" value="ECO:0007669"/>
    <property type="project" value="InterPro"/>
</dbReference>
<dbReference type="SUPFAM" id="SSF51735">
    <property type="entry name" value="NAD(P)-binding Rossmann-fold domains"/>
    <property type="match status" value="1"/>
</dbReference>
<gene>
    <name evidence="3" type="ORF">UFOPK1572_00197</name>
</gene>
<dbReference type="PANTHER" id="PTHR43593">
    <property type="match status" value="1"/>
</dbReference>
<evidence type="ECO:0000259" key="2">
    <source>
        <dbReference type="Pfam" id="PF02894"/>
    </source>
</evidence>
<dbReference type="SUPFAM" id="SSF55347">
    <property type="entry name" value="Glyceraldehyde-3-phosphate dehydrogenase-like, C-terminal domain"/>
    <property type="match status" value="1"/>
</dbReference>
<dbReference type="InterPro" id="IPR036291">
    <property type="entry name" value="NAD(P)-bd_dom_sf"/>
</dbReference>
<feature type="domain" description="Gfo/Idh/MocA-like oxidoreductase C-terminal" evidence="2">
    <location>
        <begin position="143"/>
        <end position="353"/>
    </location>
</feature>
<proteinExistence type="predicted"/>
<evidence type="ECO:0000259" key="1">
    <source>
        <dbReference type="Pfam" id="PF01408"/>
    </source>
</evidence>
<protein>
    <submittedName>
        <fullName evidence="3">Unannotated protein</fullName>
    </submittedName>
</protein>
<dbReference type="AlphaFoldDB" id="A0A6J6CIZ7"/>
<dbReference type="Gene3D" id="3.40.50.720">
    <property type="entry name" value="NAD(P)-binding Rossmann-like Domain"/>
    <property type="match status" value="1"/>
</dbReference>
<dbReference type="InterPro" id="IPR050424">
    <property type="entry name" value="Gfo-Idh-MocA_inositol_DH"/>
</dbReference>
<feature type="domain" description="Gfo/Idh/MocA-like oxidoreductase N-terminal" evidence="1">
    <location>
        <begin position="4"/>
        <end position="126"/>
    </location>
</feature>
<accession>A0A6J6CIZ7</accession>